<organism evidence="10">
    <name type="scientific">Sesamum radiatum</name>
    <name type="common">Black benniseed</name>
    <dbReference type="NCBI Taxonomy" id="300843"/>
    <lineage>
        <taxon>Eukaryota</taxon>
        <taxon>Viridiplantae</taxon>
        <taxon>Streptophyta</taxon>
        <taxon>Embryophyta</taxon>
        <taxon>Tracheophyta</taxon>
        <taxon>Spermatophyta</taxon>
        <taxon>Magnoliopsida</taxon>
        <taxon>eudicotyledons</taxon>
        <taxon>Gunneridae</taxon>
        <taxon>Pentapetalae</taxon>
        <taxon>asterids</taxon>
        <taxon>lamiids</taxon>
        <taxon>Lamiales</taxon>
        <taxon>Pedaliaceae</taxon>
        <taxon>Sesamum</taxon>
    </lineage>
</organism>
<dbReference type="InterPro" id="IPR019559">
    <property type="entry name" value="Cullin_neddylation_domain"/>
</dbReference>
<dbReference type="SUPFAM" id="SSF46785">
    <property type="entry name" value="Winged helix' DNA-binding domain"/>
    <property type="match status" value="1"/>
</dbReference>
<dbReference type="FunFam" id="1.20.1310.10:FF:000024">
    <property type="entry name" value="Cullin-4 like"/>
    <property type="match status" value="1"/>
</dbReference>
<dbReference type="InterPro" id="IPR059120">
    <property type="entry name" value="Cullin-like_AB"/>
</dbReference>
<protein>
    <recommendedName>
        <fullName evidence="6">Cullin-4</fullName>
    </recommendedName>
</protein>
<dbReference type="PANTHER" id="PTHR11932">
    <property type="entry name" value="CULLIN"/>
    <property type="match status" value="1"/>
</dbReference>
<dbReference type="FunFam" id="1.20.1310.10:FF:000004">
    <property type="entry name" value="Cullin 4B"/>
    <property type="match status" value="1"/>
</dbReference>
<comment type="caution">
    <text evidence="10">The sequence shown here is derived from an EMBL/GenBank/DDBJ whole genome shotgun (WGS) entry which is preliminary data.</text>
</comment>
<evidence type="ECO:0000256" key="8">
    <source>
        <dbReference type="RuleBase" id="RU003829"/>
    </source>
</evidence>
<dbReference type="InterPro" id="IPR016159">
    <property type="entry name" value="Cullin_repeat-like_dom_sf"/>
</dbReference>
<dbReference type="Gene3D" id="1.10.10.10">
    <property type="entry name" value="Winged helix-like DNA-binding domain superfamily/Winged helix DNA-binding domain"/>
    <property type="match status" value="1"/>
</dbReference>
<dbReference type="PROSITE" id="PS01256">
    <property type="entry name" value="CULLIN_1"/>
    <property type="match status" value="1"/>
</dbReference>
<dbReference type="InterPro" id="IPR036317">
    <property type="entry name" value="Cullin_homology_sf"/>
</dbReference>
<comment type="similarity">
    <text evidence="2 7 8">Belongs to the cullin family.</text>
</comment>
<dbReference type="InterPro" id="IPR036390">
    <property type="entry name" value="WH_DNA-bd_sf"/>
</dbReference>
<dbReference type="InterPro" id="IPR045093">
    <property type="entry name" value="Cullin"/>
</dbReference>
<keyword evidence="5" id="KW-0832">Ubl conjugation</keyword>
<evidence type="ECO:0000313" key="10">
    <source>
        <dbReference type="EMBL" id="KAL0305489.1"/>
    </source>
</evidence>
<dbReference type="InterPro" id="IPR016158">
    <property type="entry name" value="Cullin_homology"/>
</dbReference>
<evidence type="ECO:0000256" key="1">
    <source>
        <dbReference type="ARBA" id="ARBA00004906"/>
    </source>
</evidence>
<feature type="domain" description="Cullin family profile" evidence="9">
    <location>
        <begin position="385"/>
        <end position="614"/>
    </location>
</feature>
<dbReference type="PROSITE" id="PS50069">
    <property type="entry name" value="CULLIN_2"/>
    <property type="match status" value="1"/>
</dbReference>
<evidence type="ECO:0000256" key="2">
    <source>
        <dbReference type="ARBA" id="ARBA00006019"/>
    </source>
</evidence>
<dbReference type="SUPFAM" id="SSF74788">
    <property type="entry name" value="Cullin repeat-like"/>
    <property type="match status" value="1"/>
</dbReference>
<evidence type="ECO:0000256" key="3">
    <source>
        <dbReference type="ARBA" id="ARBA00022499"/>
    </source>
</evidence>
<sequence length="741" mass="86075">MPASKPTLPSNFEENTWATLKSAINAIFLKQPDPCDLEKLYQAVNDLCLHKMGGSLYQRIEKECEEFISAALQTLVGQSEDLAVFLSLVEKCWQDFCDQMLMIRGIALYLDRTYVKQTPNVRSLWDMGLQLFRKHLSLASEVEHKTVFGLLKMIESERLGEAVDRTLLNHLLKMFTALGIYAESFEKPFLEATSEFYAAEGTKYMQQSDVPDYLKHVEIRLQEEHERCLLYLDASTRKPLVATAERQLLERHISAILDKGFMILMDAKRIEDLQRLYLLFSRVNALESLRQSLSQYIRRTGQGIVMDEEKDKDMVFSLLEFKANLDRIWEESFSKNEAFGNTIKDAFEHLINIRQLFSMDVTTNNLWNRLRLNNVIKLHSRTRNRPAELIAKFVDEKLRSGNKGASEEELEGTLDRVLVLFRFIQGKDVFEAFYKKDLAKRLLLGKSASIDAEKSMITKLKTECGSQFTNKLEGMFKDIELSKEINESFKQSSQARTKLPSGIEMSVHVLTTGYWPTYPPMDVRLPHELNVYQDIFKEFYLSKYSGRRLMWQNSLGHCVLKAEFPKGKKELAVSLFQTVVLMLFNDAQKLSFQDIKESTGIEDKELRRTLQSLACGKFRVLQKIPKGRDVEDEDSFMFNDQFTAPLYRLKVNAIQMKETVEENTSTTERVFQDRQYQVDAAIVRIMKTRKVLSHTLLITELFQQLKFPIKPADLKKRIESLIDREYLERDKNNPQIYNYLA</sequence>
<dbReference type="InterPro" id="IPR036388">
    <property type="entry name" value="WH-like_DNA-bd_sf"/>
</dbReference>
<dbReference type="Pfam" id="PF00888">
    <property type="entry name" value="Cullin"/>
    <property type="match status" value="1"/>
</dbReference>
<dbReference type="FunFam" id="1.20.1310.10:FF:000030">
    <property type="entry name" value="Cullin-4"/>
    <property type="match status" value="1"/>
</dbReference>
<dbReference type="GO" id="GO:0006511">
    <property type="term" value="P:ubiquitin-dependent protein catabolic process"/>
    <property type="evidence" value="ECO:0007669"/>
    <property type="project" value="InterPro"/>
</dbReference>
<evidence type="ECO:0000256" key="6">
    <source>
        <dbReference type="ARBA" id="ARBA00069613"/>
    </source>
</evidence>
<reference evidence="10" key="2">
    <citation type="journal article" date="2024" name="Plant">
        <title>Genomic evolution and insights into agronomic trait innovations of Sesamum species.</title>
        <authorList>
            <person name="Miao H."/>
            <person name="Wang L."/>
            <person name="Qu L."/>
            <person name="Liu H."/>
            <person name="Sun Y."/>
            <person name="Le M."/>
            <person name="Wang Q."/>
            <person name="Wei S."/>
            <person name="Zheng Y."/>
            <person name="Lin W."/>
            <person name="Duan Y."/>
            <person name="Cao H."/>
            <person name="Xiong S."/>
            <person name="Wang X."/>
            <person name="Wei L."/>
            <person name="Li C."/>
            <person name="Ma Q."/>
            <person name="Ju M."/>
            <person name="Zhao R."/>
            <person name="Li G."/>
            <person name="Mu C."/>
            <person name="Tian Q."/>
            <person name="Mei H."/>
            <person name="Zhang T."/>
            <person name="Gao T."/>
            <person name="Zhang H."/>
        </authorList>
    </citation>
    <scope>NUCLEOTIDE SEQUENCE</scope>
    <source>
        <strain evidence="10">G02</strain>
    </source>
</reference>
<dbReference type="AlphaFoldDB" id="A0AAW2KEX0"/>
<dbReference type="GO" id="GO:0031461">
    <property type="term" value="C:cullin-RING ubiquitin ligase complex"/>
    <property type="evidence" value="ECO:0007669"/>
    <property type="project" value="InterPro"/>
</dbReference>
<evidence type="ECO:0000256" key="5">
    <source>
        <dbReference type="ARBA" id="ARBA00022843"/>
    </source>
</evidence>
<dbReference type="Gene3D" id="1.20.1310.10">
    <property type="entry name" value="Cullin Repeats"/>
    <property type="match status" value="4"/>
</dbReference>
<dbReference type="Pfam" id="PF10557">
    <property type="entry name" value="Cullin_Nedd8"/>
    <property type="match status" value="1"/>
</dbReference>
<comment type="pathway">
    <text evidence="1">Protein modification; protein ubiquitination.</text>
</comment>
<dbReference type="SMART" id="SM00182">
    <property type="entry name" value="CULLIN"/>
    <property type="match status" value="1"/>
</dbReference>
<proteinExistence type="inferred from homology"/>
<evidence type="ECO:0000256" key="4">
    <source>
        <dbReference type="ARBA" id="ARBA00022786"/>
    </source>
</evidence>
<dbReference type="InterPro" id="IPR016157">
    <property type="entry name" value="Cullin_CS"/>
</dbReference>
<dbReference type="InterPro" id="IPR001373">
    <property type="entry name" value="Cullin_N"/>
</dbReference>
<gene>
    <name evidence="10" type="ORF">Sradi_5966200</name>
</gene>
<dbReference type="FunFam" id="1.20.1310.10:FF:000001">
    <property type="entry name" value="Cullin 3"/>
    <property type="match status" value="1"/>
</dbReference>
<dbReference type="Pfam" id="PF26557">
    <property type="entry name" value="Cullin_AB"/>
    <property type="match status" value="1"/>
</dbReference>
<dbReference type="GO" id="GO:0005634">
    <property type="term" value="C:nucleus"/>
    <property type="evidence" value="ECO:0007669"/>
    <property type="project" value="UniProtKB-ARBA"/>
</dbReference>
<dbReference type="SUPFAM" id="SSF75632">
    <property type="entry name" value="Cullin homology domain"/>
    <property type="match status" value="1"/>
</dbReference>
<evidence type="ECO:0000259" key="9">
    <source>
        <dbReference type="PROSITE" id="PS50069"/>
    </source>
</evidence>
<dbReference type="SMART" id="SM00884">
    <property type="entry name" value="Cullin_Nedd8"/>
    <property type="match status" value="1"/>
</dbReference>
<dbReference type="Gene3D" id="3.30.230.130">
    <property type="entry name" value="Cullin, Chain C, Domain 2"/>
    <property type="match status" value="1"/>
</dbReference>
<evidence type="ECO:0000256" key="7">
    <source>
        <dbReference type="PROSITE-ProRule" id="PRU00330"/>
    </source>
</evidence>
<keyword evidence="3" id="KW-1017">Isopeptide bond</keyword>
<keyword evidence="4" id="KW-0833">Ubl conjugation pathway</keyword>
<name>A0AAW2KEX0_SESRA</name>
<reference evidence="10" key="1">
    <citation type="submission" date="2020-06" db="EMBL/GenBank/DDBJ databases">
        <authorList>
            <person name="Li T."/>
            <person name="Hu X."/>
            <person name="Zhang T."/>
            <person name="Song X."/>
            <person name="Zhang H."/>
            <person name="Dai N."/>
            <person name="Sheng W."/>
            <person name="Hou X."/>
            <person name="Wei L."/>
        </authorList>
    </citation>
    <scope>NUCLEOTIDE SEQUENCE</scope>
    <source>
        <strain evidence="10">G02</strain>
        <tissue evidence="10">Leaf</tissue>
    </source>
</reference>
<accession>A0AAW2KEX0</accession>
<dbReference type="FunFam" id="1.10.10.10:FF:000050">
    <property type="entry name" value="Cullin 4B"/>
    <property type="match status" value="1"/>
</dbReference>
<dbReference type="GO" id="GO:0031625">
    <property type="term" value="F:ubiquitin protein ligase binding"/>
    <property type="evidence" value="ECO:0007669"/>
    <property type="project" value="InterPro"/>
</dbReference>
<dbReference type="EMBL" id="JACGWJ010000028">
    <property type="protein sequence ID" value="KAL0305489.1"/>
    <property type="molecule type" value="Genomic_DNA"/>
</dbReference>
<dbReference type="FunFam" id="3.30.230.130:FF:000006">
    <property type="entry name" value="Cullin-4 like"/>
    <property type="match status" value="1"/>
</dbReference>